<keyword evidence="3" id="KW-1185">Reference proteome</keyword>
<name>K2JRD8_9GAMM</name>
<dbReference type="RefSeq" id="WP_008482269.1">
    <property type="nucleotide sequence ID" value="NZ_AMRI01000001.1"/>
</dbReference>
<protein>
    <submittedName>
        <fullName evidence="2">Uncharacterized protein</fullName>
    </submittedName>
</protein>
<comment type="caution">
    <text evidence="2">The sequence shown here is derived from an EMBL/GenBank/DDBJ whole genome shotgun (WGS) entry which is preliminary data.</text>
</comment>
<dbReference type="STRING" id="745411.B3C1_00845"/>
<dbReference type="OrthoDB" id="7065506at2"/>
<feature type="transmembrane region" description="Helical" evidence="1">
    <location>
        <begin position="29"/>
        <end position="48"/>
    </location>
</feature>
<dbReference type="Proteomes" id="UP000006755">
    <property type="component" value="Unassembled WGS sequence"/>
</dbReference>
<evidence type="ECO:0000313" key="3">
    <source>
        <dbReference type="Proteomes" id="UP000006755"/>
    </source>
</evidence>
<reference evidence="2 3" key="1">
    <citation type="journal article" date="2012" name="J. Bacteriol.">
        <title>Genome Sequence of Gallaecimonas xiamenensis Type Strain 3-C-1.</title>
        <authorList>
            <person name="Lai Q."/>
            <person name="Wang L."/>
            <person name="Wang W."/>
            <person name="Shao Z."/>
        </authorList>
    </citation>
    <scope>NUCLEOTIDE SEQUENCE [LARGE SCALE GENOMIC DNA]</scope>
    <source>
        <strain evidence="2 3">3-C-1</strain>
    </source>
</reference>
<dbReference type="AlphaFoldDB" id="K2JRD8"/>
<evidence type="ECO:0000313" key="2">
    <source>
        <dbReference type="EMBL" id="EKE77963.1"/>
    </source>
</evidence>
<keyword evidence="1" id="KW-1133">Transmembrane helix</keyword>
<dbReference type="EMBL" id="AMRI01000001">
    <property type="protein sequence ID" value="EKE77963.1"/>
    <property type="molecule type" value="Genomic_DNA"/>
</dbReference>
<organism evidence="2 3">
    <name type="scientific">Gallaecimonas xiamenensis 3-C-1</name>
    <dbReference type="NCBI Taxonomy" id="745411"/>
    <lineage>
        <taxon>Bacteria</taxon>
        <taxon>Pseudomonadati</taxon>
        <taxon>Pseudomonadota</taxon>
        <taxon>Gammaproteobacteria</taxon>
        <taxon>Enterobacterales</taxon>
        <taxon>Gallaecimonadaceae</taxon>
        <taxon>Gallaecimonas</taxon>
    </lineage>
</organism>
<evidence type="ECO:0000256" key="1">
    <source>
        <dbReference type="SAM" id="Phobius"/>
    </source>
</evidence>
<sequence>MTRWLRAALYLLVLVGLDRELDPGWHWPTAVLLGFVFLVVLTEWALAVRRGHSLGPLRTANWEGESLVLVFDGLQIRLPASALQPVHGGFRVKAAPFSLFLASKKLPVELLNTLQRPFL</sequence>
<gene>
    <name evidence="2" type="ORF">B3C1_00845</name>
</gene>
<keyword evidence="1" id="KW-0472">Membrane</keyword>
<accession>K2JRD8</accession>
<proteinExistence type="predicted"/>
<keyword evidence="1" id="KW-0812">Transmembrane</keyword>